<dbReference type="Proteomes" id="UP000008718">
    <property type="component" value="Chromosome"/>
</dbReference>
<keyword evidence="6" id="KW-1185">Reference proteome</keyword>
<dbReference type="RefSeq" id="WP_013446345.1">
    <property type="nucleotide sequence ID" value="NC_014734.1"/>
</dbReference>
<accession>E4T8D2</accession>
<dbReference type="PANTHER" id="PTHR30329">
    <property type="entry name" value="STATOR ELEMENT OF FLAGELLAR MOTOR COMPLEX"/>
    <property type="match status" value="1"/>
</dbReference>
<gene>
    <name evidence="5" type="ordered locus">Palpr_2847</name>
</gene>
<evidence type="ECO:0000259" key="4">
    <source>
        <dbReference type="PROSITE" id="PS51123"/>
    </source>
</evidence>
<dbReference type="AlphaFoldDB" id="E4T8D2"/>
<dbReference type="Gene3D" id="3.30.1330.60">
    <property type="entry name" value="OmpA-like domain"/>
    <property type="match status" value="1"/>
</dbReference>
<organism evidence="5 6">
    <name type="scientific">Paludibacter propionicigenes (strain DSM 17365 / JCM 13257 / WB4)</name>
    <dbReference type="NCBI Taxonomy" id="694427"/>
    <lineage>
        <taxon>Bacteria</taxon>
        <taxon>Pseudomonadati</taxon>
        <taxon>Bacteroidota</taxon>
        <taxon>Bacteroidia</taxon>
        <taxon>Bacteroidales</taxon>
        <taxon>Paludibacteraceae</taxon>
        <taxon>Paludibacter</taxon>
    </lineage>
</organism>
<dbReference type="Pfam" id="PF00691">
    <property type="entry name" value="OmpA"/>
    <property type="match status" value="1"/>
</dbReference>
<reference key="1">
    <citation type="submission" date="2010-11" db="EMBL/GenBank/DDBJ databases">
        <title>The complete genome of Paludibacter propionicigenes DSM 17365.</title>
        <authorList>
            <consortium name="US DOE Joint Genome Institute (JGI-PGF)"/>
            <person name="Lucas S."/>
            <person name="Copeland A."/>
            <person name="Lapidus A."/>
            <person name="Bruce D."/>
            <person name="Goodwin L."/>
            <person name="Pitluck S."/>
            <person name="Kyrpides N."/>
            <person name="Mavromatis K."/>
            <person name="Ivanova N."/>
            <person name="Munk A.C."/>
            <person name="Brettin T."/>
            <person name="Detter J.C."/>
            <person name="Han C."/>
            <person name="Tapia R."/>
            <person name="Land M."/>
            <person name="Hauser L."/>
            <person name="Markowitz V."/>
            <person name="Cheng J.-F."/>
            <person name="Hugenholtz P."/>
            <person name="Woyke T."/>
            <person name="Wu D."/>
            <person name="Gronow S."/>
            <person name="Wellnitz S."/>
            <person name="Brambilla E."/>
            <person name="Klenk H.-P."/>
            <person name="Eisen J.A."/>
        </authorList>
    </citation>
    <scope>NUCLEOTIDE SEQUENCE</scope>
    <source>
        <strain>WB4</strain>
    </source>
</reference>
<keyword evidence="2" id="KW-0175">Coiled coil</keyword>
<dbReference type="KEGG" id="ppn:Palpr_2847"/>
<dbReference type="InterPro" id="IPR050330">
    <property type="entry name" value="Bact_OuterMem_StrucFunc"/>
</dbReference>
<evidence type="ECO:0000256" key="1">
    <source>
        <dbReference type="PROSITE-ProRule" id="PRU00473"/>
    </source>
</evidence>
<dbReference type="STRING" id="694427.Palpr_2847"/>
<reference evidence="5 6" key="2">
    <citation type="journal article" date="2011" name="Stand. Genomic Sci.">
        <title>Complete genome sequence of Paludibacter propionicigenes type strain (WB4).</title>
        <authorList>
            <person name="Gronow S."/>
            <person name="Munk C."/>
            <person name="Lapidus A."/>
            <person name="Nolan M."/>
            <person name="Lucas S."/>
            <person name="Hammon N."/>
            <person name="Deshpande S."/>
            <person name="Cheng J.F."/>
            <person name="Tapia R."/>
            <person name="Han C."/>
            <person name="Goodwin L."/>
            <person name="Pitluck S."/>
            <person name="Liolios K."/>
            <person name="Ivanova N."/>
            <person name="Mavromatis K."/>
            <person name="Mikhailova N."/>
            <person name="Pati A."/>
            <person name="Chen A."/>
            <person name="Palaniappan K."/>
            <person name="Land M."/>
            <person name="Hauser L."/>
            <person name="Chang Y.J."/>
            <person name="Jeffries C.D."/>
            <person name="Brambilla E."/>
            <person name="Rohde M."/>
            <person name="Goker M."/>
            <person name="Detter J.C."/>
            <person name="Woyke T."/>
            <person name="Bristow J."/>
            <person name="Eisen J.A."/>
            <person name="Markowitz V."/>
            <person name="Hugenholtz P."/>
            <person name="Kyrpides N.C."/>
            <person name="Klenk H.P."/>
        </authorList>
    </citation>
    <scope>NUCLEOTIDE SEQUENCE [LARGE SCALE GENOMIC DNA]</scope>
    <source>
        <strain evidence="6">DSM 17365 / JCM 13257 / WB4</strain>
    </source>
</reference>
<proteinExistence type="predicted"/>
<dbReference type="PANTHER" id="PTHR30329:SF21">
    <property type="entry name" value="LIPOPROTEIN YIAD-RELATED"/>
    <property type="match status" value="1"/>
</dbReference>
<dbReference type="InterPro" id="IPR036737">
    <property type="entry name" value="OmpA-like_sf"/>
</dbReference>
<dbReference type="InterPro" id="IPR006665">
    <property type="entry name" value="OmpA-like"/>
</dbReference>
<dbReference type="SUPFAM" id="SSF103088">
    <property type="entry name" value="OmpA-like"/>
    <property type="match status" value="1"/>
</dbReference>
<feature type="coiled-coil region" evidence="2">
    <location>
        <begin position="102"/>
        <end position="132"/>
    </location>
</feature>
<evidence type="ECO:0000256" key="3">
    <source>
        <dbReference type="SAM" id="MobiDB-lite"/>
    </source>
</evidence>
<feature type="region of interest" description="Disordered" evidence="3">
    <location>
        <begin position="254"/>
        <end position="275"/>
    </location>
</feature>
<dbReference type="PROSITE" id="PS51123">
    <property type="entry name" value="OMPA_2"/>
    <property type="match status" value="1"/>
</dbReference>
<dbReference type="GO" id="GO:0016020">
    <property type="term" value="C:membrane"/>
    <property type="evidence" value="ECO:0007669"/>
    <property type="project" value="UniProtKB-UniRule"/>
</dbReference>
<dbReference type="HOGENOM" id="CLU_016890_14_0_10"/>
<keyword evidence="1" id="KW-0472">Membrane</keyword>
<dbReference type="eggNOG" id="COG1360">
    <property type="taxonomic scope" value="Bacteria"/>
</dbReference>
<name>E4T8D2_PALPW</name>
<dbReference type="PROSITE" id="PS51257">
    <property type="entry name" value="PROKAR_LIPOPROTEIN"/>
    <property type="match status" value="1"/>
</dbReference>
<dbReference type="CDD" id="cd07185">
    <property type="entry name" value="OmpA_C-like"/>
    <property type="match status" value="1"/>
</dbReference>
<evidence type="ECO:0000256" key="2">
    <source>
        <dbReference type="SAM" id="Coils"/>
    </source>
</evidence>
<feature type="domain" description="OmpA-like" evidence="4">
    <location>
        <begin position="162"/>
        <end position="284"/>
    </location>
</feature>
<sequence length="294" mass="32618">MKKYFRLVIAIIAISMGMISCSPIYKCGDPKPAKKLFLPKSVLAVVKERDSLCTTLSSRESEILGLKRDTSNLKASIVKLEKQNGELMDKNLSQNQQFSNSLKQKSAELAAKEKLLQERENALNDLKKVVARQDSITKRLNNVLRDALLGFKSDELSVEIKNGKVYVSMSDKLLFKSGSAAIESKGIDAIKVLADVLNKNAEIDILVEGHTDNIPIKTALYQDNWDLSVARAISIVRILTNEYRIAPTRLTASGKGEFSPRASNATPEGRASNRRTEIILSPKLDEIMKLLKTN</sequence>
<dbReference type="EMBL" id="CP002345">
    <property type="protein sequence ID" value="ADQ80976.1"/>
    <property type="molecule type" value="Genomic_DNA"/>
</dbReference>
<evidence type="ECO:0000313" key="5">
    <source>
        <dbReference type="EMBL" id="ADQ80976.1"/>
    </source>
</evidence>
<evidence type="ECO:0000313" key="6">
    <source>
        <dbReference type="Proteomes" id="UP000008718"/>
    </source>
</evidence>
<protein>
    <submittedName>
        <fullName evidence="5">OmpA/MotB domain protein</fullName>
    </submittedName>
</protein>